<evidence type="ECO:0000313" key="2">
    <source>
        <dbReference type="EMBL" id="KAK7020391.1"/>
    </source>
</evidence>
<dbReference type="AlphaFoldDB" id="A0AAW0B557"/>
<keyword evidence="3" id="KW-1185">Reference proteome</keyword>
<proteinExistence type="predicted"/>
<dbReference type="Proteomes" id="UP001362999">
    <property type="component" value="Unassembled WGS sequence"/>
</dbReference>
<feature type="transmembrane region" description="Helical" evidence="1">
    <location>
        <begin position="34"/>
        <end position="54"/>
    </location>
</feature>
<name>A0AAW0B557_9AGAR</name>
<keyword evidence="1" id="KW-0812">Transmembrane</keyword>
<organism evidence="2 3">
    <name type="scientific">Favolaschia claudopus</name>
    <dbReference type="NCBI Taxonomy" id="2862362"/>
    <lineage>
        <taxon>Eukaryota</taxon>
        <taxon>Fungi</taxon>
        <taxon>Dikarya</taxon>
        <taxon>Basidiomycota</taxon>
        <taxon>Agaricomycotina</taxon>
        <taxon>Agaricomycetes</taxon>
        <taxon>Agaricomycetidae</taxon>
        <taxon>Agaricales</taxon>
        <taxon>Marasmiineae</taxon>
        <taxon>Mycenaceae</taxon>
        <taxon>Favolaschia</taxon>
    </lineage>
</organism>
<keyword evidence="1" id="KW-1133">Transmembrane helix</keyword>
<sequence length="65" mass="7451">MRPLWSTLLLSTHDPMSLHLDLHCISLDHDLLPVLGGIAFLIGSRISLFLMIYIRAYTYDTSTKY</sequence>
<evidence type="ECO:0000313" key="3">
    <source>
        <dbReference type="Proteomes" id="UP001362999"/>
    </source>
</evidence>
<keyword evidence="1" id="KW-0472">Membrane</keyword>
<comment type="caution">
    <text evidence="2">The sequence shown here is derived from an EMBL/GenBank/DDBJ whole genome shotgun (WGS) entry which is preliminary data.</text>
</comment>
<reference evidence="2 3" key="1">
    <citation type="journal article" date="2024" name="J Genomics">
        <title>Draft genome sequencing and assembly of Favolaschia claudopus CIRM-BRFM 2984 isolated from oak limbs.</title>
        <authorList>
            <person name="Navarro D."/>
            <person name="Drula E."/>
            <person name="Chaduli D."/>
            <person name="Cazenave R."/>
            <person name="Ahrendt S."/>
            <person name="Wang J."/>
            <person name="Lipzen A."/>
            <person name="Daum C."/>
            <person name="Barry K."/>
            <person name="Grigoriev I.V."/>
            <person name="Favel A."/>
            <person name="Rosso M.N."/>
            <person name="Martin F."/>
        </authorList>
    </citation>
    <scope>NUCLEOTIDE SEQUENCE [LARGE SCALE GENOMIC DNA]</scope>
    <source>
        <strain evidence="2 3">CIRM-BRFM 2984</strain>
    </source>
</reference>
<evidence type="ECO:0000256" key="1">
    <source>
        <dbReference type="SAM" id="Phobius"/>
    </source>
</evidence>
<dbReference type="EMBL" id="JAWWNJ010000041">
    <property type="protein sequence ID" value="KAK7020391.1"/>
    <property type="molecule type" value="Genomic_DNA"/>
</dbReference>
<protein>
    <submittedName>
        <fullName evidence="2">Uncharacterized protein</fullName>
    </submittedName>
</protein>
<gene>
    <name evidence="2" type="ORF">R3P38DRAFT_3197880</name>
</gene>
<accession>A0AAW0B557</accession>